<evidence type="ECO:0000256" key="7">
    <source>
        <dbReference type="ARBA" id="ARBA00016549"/>
    </source>
</evidence>
<gene>
    <name evidence="15" type="ORF">AO501_19790</name>
</gene>
<dbReference type="GO" id="GO:0008948">
    <property type="term" value="F:oxaloacetate decarboxylase activity"/>
    <property type="evidence" value="ECO:0007669"/>
    <property type="project" value="UniProtKB-EC"/>
</dbReference>
<dbReference type="AlphaFoldDB" id="A0A0Q2RSA4"/>
<comment type="cofactor">
    <cofactor evidence="13">
        <name>Mg(2+)</name>
        <dbReference type="ChEBI" id="CHEBI:18420"/>
    </cofactor>
</comment>
<dbReference type="GO" id="GO:0008168">
    <property type="term" value="F:methyltransferase activity"/>
    <property type="evidence" value="ECO:0007669"/>
    <property type="project" value="UniProtKB-KW"/>
</dbReference>
<dbReference type="CDD" id="cd16841">
    <property type="entry name" value="RraA_family"/>
    <property type="match status" value="1"/>
</dbReference>
<comment type="catalytic activity">
    <reaction evidence="12">
        <text>oxaloacetate + H(+) = pyruvate + CO2</text>
        <dbReference type="Rhea" id="RHEA:15641"/>
        <dbReference type="ChEBI" id="CHEBI:15361"/>
        <dbReference type="ChEBI" id="CHEBI:15378"/>
        <dbReference type="ChEBI" id="CHEBI:16452"/>
        <dbReference type="ChEBI" id="CHEBI:16526"/>
        <dbReference type="EC" id="4.1.1.112"/>
    </reaction>
</comment>
<evidence type="ECO:0000256" key="14">
    <source>
        <dbReference type="SAM" id="MobiDB-lite"/>
    </source>
</evidence>
<protein>
    <recommendedName>
        <fullName evidence="7">Putative 4-hydroxy-4-methyl-2-oxoglutarate aldolase</fullName>
        <ecNumber evidence="6">4.1.1.112</ecNumber>
        <ecNumber evidence="5">4.1.3.17</ecNumber>
    </recommendedName>
    <alternativeName>
        <fullName evidence="11">Oxaloacetate decarboxylase</fullName>
    </alternativeName>
    <alternativeName>
        <fullName evidence="9">Regulator of ribonuclease activity homolog</fullName>
    </alternativeName>
    <alternativeName>
        <fullName evidence="10">RraA-like protein</fullName>
    </alternativeName>
</protein>
<dbReference type="EC" id="4.1.3.17" evidence="5"/>
<accession>A0A0Q2RSA4</accession>
<dbReference type="InterPro" id="IPR005493">
    <property type="entry name" value="RraA/RraA-like"/>
</dbReference>
<dbReference type="GO" id="GO:0047443">
    <property type="term" value="F:4-hydroxy-4-methyl-2-oxoglutarate aldolase activity"/>
    <property type="evidence" value="ECO:0007669"/>
    <property type="project" value="UniProtKB-EC"/>
</dbReference>
<comment type="subunit">
    <text evidence="4">Homotrimer.</text>
</comment>
<evidence type="ECO:0000256" key="1">
    <source>
        <dbReference type="ARBA" id="ARBA00001342"/>
    </source>
</evidence>
<dbReference type="PANTHER" id="PTHR33254:SF4">
    <property type="entry name" value="4-HYDROXY-4-METHYL-2-OXOGLUTARATE ALDOLASE 3-RELATED"/>
    <property type="match status" value="1"/>
</dbReference>
<evidence type="ECO:0000256" key="13">
    <source>
        <dbReference type="PIRSR" id="PIRSR605493-1"/>
    </source>
</evidence>
<comment type="catalytic activity">
    <reaction evidence="1">
        <text>4-hydroxy-4-methyl-2-oxoglutarate = 2 pyruvate</text>
        <dbReference type="Rhea" id="RHEA:22748"/>
        <dbReference type="ChEBI" id="CHEBI:15361"/>
        <dbReference type="ChEBI" id="CHEBI:58276"/>
        <dbReference type="EC" id="4.1.3.17"/>
    </reaction>
</comment>
<name>A0A0Q2RSA4_MYCGO</name>
<keyword evidence="13" id="KW-0479">Metal-binding</keyword>
<dbReference type="OrthoDB" id="9805307at2"/>
<evidence type="ECO:0000313" key="16">
    <source>
        <dbReference type="Proteomes" id="UP000051677"/>
    </source>
</evidence>
<dbReference type="GO" id="GO:0032259">
    <property type="term" value="P:methylation"/>
    <property type="evidence" value="ECO:0007669"/>
    <property type="project" value="UniProtKB-KW"/>
</dbReference>
<dbReference type="PANTHER" id="PTHR33254">
    <property type="entry name" value="4-HYDROXY-4-METHYL-2-OXOGLUTARATE ALDOLASE 3-RELATED"/>
    <property type="match status" value="1"/>
</dbReference>
<keyword evidence="13" id="KW-0460">Magnesium</keyword>
<sequence>MELAELVAGLGVADVVDAMTMTHAHRSHIIDLDSPDPSRTLVGPAVTISYLPVRKDLMDPEKHSLGPAIYRAVEKHDPRGAVLVMASNGYPHTSLGGGTKLSRVENLGMAGILADGKLRDYEELNTYRFATYSRGETVRAGGNEVQPYLADVPIAVGGVTVVPGDVIFAKGSTAVVIPGAEAEAILTKARNIMHKMDAAKESLKNEDPETVLRQGSGEL</sequence>
<evidence type="ECO:0000256" key="11">
    <source>
        <dbReference type="ARBA" id="ARBA00032305"/>
    </source>
</evidence>
<dbReference type="Gene3D" id="3.50.30.40">
    <property type="entry name" value="Ribonuclease E inhibitor RraA/RraA-like"/>
    <property type="match status" value="1"/>
</dbReference>
<comment type="cofactor">
    <cofactor evidence="2">
        <name>a divalent metal cation</name>
        <dbReference type="ChEBI" id="CHEBI:60240"/>
    </cofactor>
</comment>
<proteinExistence type="inferred from homology"/>
<evidence type="ECO:0000256" key="9">
    <source>
        <dbReference type="ARBA" id="ARBA00029596"/>
    </source>
</evidence>
<comment type="caution">
    <text evidence="15">The sequence shown here is derived from an EMBL/GenBank/DDBJ whole genome shotgun (WGS) entry which is preliminary data.</text>
</comment>
<keyword evidence="15" id="KW-0808">Transferase</keyword>
<feature type="binding site" evidence="13">
    <location>
        <position position="119"/>
    </location>
    <ligand>
        <name>substrate</name>
    </ligand>
</feature>
<dbReference type="EC" id="4.1.1.112" evidence="6"/>
<evidence type="ECO:0000256" key="12">
    <source>
        <dbReference type="ARBA" id="ARBA00047973"/>
    </source>
</evidence>
<dbReference type="Proteomes" id="UP000051677">
    <property type="component" value="Unassembled WGS sequence"/>
</dbReference>
<evidence type="ECO:0000256" key="10">
    <source>
        <dbReference type="ARBA" id="ARBA00030169"/>
    </source>
</evidence>
<feature type="region of interest" description="Disordered" evidence="14">
    <location>
        <begin position="199"/>
        <end position="219"/>
    </location>
</feature>
<comment type="function">
    <text evidence="8">Catalyzes the aldol cleavage of 4-hydroxy-4-methyl-2-oxoglutarate (HMG) into 2 molecules of pyruvate. Also contains a secondary oxaloacetate (OAA) decarboxylase activity due to the common pyruvate enolate transition state formed following C-C bond cleavage in the retro-aldol and decarboxylation reactions.</text>
</comment>
<dbReference type="EMBL" id="LKTM01000235">
    <property type="protein sequence ID" value="KQH78123.1"/>
    <property type="molecule type" value="Genomic_DNA"/>
</dbReference>
<feature type="binding site" evidence="13">
    <location>
        <position position="120"/>
    </location>
    <ligand>
        <name>Mg(2+)</name>
        <dbReference type="ChEBI" id="CHEBI:18420"/>
    </ligand>
</feature>
<dbReference type="Pfam" id="PF03737">
    <property type="entry name" value="RraA-like"/>
    <property type="match status" value="1"/>
</dbReference>
<evidence type="ECO:0000313" key="15">
    <source>
        <dbReference type="EMBL" id="KQH78123.1"/>
    </source>
</evidence>
<evidence type="ECO:0000256" key="8">
    <source>
        <dbReference type="ARBA" id="ARBA00025046"/>
    </source>
</evidence>
<keyword evidence="15" id="KW-0489">Methyltransferase</keyword>
<evidence type="ECO:0000256" key="2">
    <source>
        <dbReference type="ARBA" id="ARBA00001968"/>
    </source>
</evidence>
<evidence type="ECO:0000256" key="3">
    <source>
        <dbReference type="ARBA" id="ARBA00008621"/>
    </source>
</evidence>
<organism evidence="15 16">
    <name type="scientific">Mycobacterium gordonae</name>
    <dbReference type="NCBI Taxonomy" id="1778"/>
    <lineage>
        <taxon>Bacteria</taxon>
        <taxon>Bacillati</taxon>
        <taxon>Actinomycetota</taxon>
        <taxon>Actinomycetes</taxon>
        <taxon>Mycobacteriales</taxon>
        <taxon>Mycobacteriaceae</taxon>
        <taxon>Mycobacterium</taxon>
    </lineage>
</organism>
<reference evidence="15 16" key="1">
    <citation type="submission" date="2015-10" db="EMBL/GenBank/DDBJ databases">
        <title>Mycobacterium gordonae draft genome assembly.</title>
        <authorList>
            <person name="Ustinova V."/>
            <person name="Smirnova T."/>
            <person name="Blagodatskikh K."/>
            <person name="Varlamov D."/>
            <person name="Larionova E."/>
            <person name="Chernousova L."/>
        </authorList>
    </citation>
    <scope>NUCLEOTIDE SEQUENCE [LARGE SCALE GENOMIC DNA]</scope>
    <source>
        <strain evidence="15 16">CTRI 14-8773</strain>
    </source>
</reference>
<evidence type="ECO:0000256" key="6">
    <source>
        <dbReference type="ARBA" id="ARBA00012947"/>
    </source>
</evidence>
<comment type="similarity">
    <text evidence="3">Belongs to the class II aldolase/RraA-like family.</text>
</comment>
<evidence type="ECO:0000256" key="5">
    <source>
        <dbReference type="ARBA" id="ARBA00012213"/>
    </source>
</evidence>
<evidence type="ECO:0000256" key="4">
    <source>
        <dbReference type="ARBA" id="ARBA00011233"/>
    </source>
</evidence>
<dbReference type="STRING" id="1778.A9W97_16980"/>
<dbReference type="InterPro" id="IPR036704">
    <property type="entry name" value="RraA/RraA-like_sf"/>
</dbReference>
<dbReference type="GO" id="GO:0046872">
    <property type="term" value="F:metal ion binding"/>
    <property type="evidence" value="ECO:0007669"/>
    <property type="project" value="UniProtKB-KW"/>
</dbReference>
<dbReference type="SUPFAM" id="SSF89562">
    <property type="entry name" value="RraA-like"/>
    <property type="match status" value="1"/>
</dbReference>